<keyword evidence="2" id="KW-1185">Reference proteome</keyword>
<sequence>MTFATCDSAGGLILYINIKWCNPGHVTVKETICTPDIELLAVGLRPYYLPREFSHAIVVVVYIPPSANAARACDVIHSTVARLQTDHPGAFLTINGDFNHAKLPKTLTGFTQYVKCSTRENKILDMMYANVKEAYSSSALPPLGTSDHNLIRLVPTYKPVVRRQPVTTRTVQLWSGVVEERLQDCLQITNWDLFTEDFGEDVEGLADCITLYIRTCEESIVPTKKVRCFPNNKPWINKNIKALLNRKKRAFMAKDREGVKSVQKELKGELRRAKKGYKEKIEGKLEDNSTREVWDGLKGITGQKQAGLDEGGGQDRANELNLFFNRFDVPPPTHTPPAGRVSQ</sequence>
<evidence type="ECO:0000313" key="2">
    <source>
        <dbReference type="Proteomes" id="UP001221898"/>
    </source>
</evidence>
<protein>
    <recommendedName>
        <fullName evidence="3">Endonuclease/exonuclease/phosphatase domain-containing protein</fullName>
    </recommendedName>
</protein>
<evidence type="ECO:0008006" key="3">
    <source>
        <dbReference type="Google" id="ProtNLM"/>
    </source>
</evidence>
<name>A0AAD7R3I0_9TELE</name>
<proteinExistence type="predicted"/>
<dbReference type="PANTHER" id="PTHR47510">
    <property type="entry name" value="REVERSE TRANSCRIPTASE DOMAIN-CONTAINING PROTEIN"/>
    <property type="match status" value="1"/>
</dbReference>
<dbReference type="AlphaFoldDB" id="A0AAD7R3I0"/>
<dbReference type="PANTHER" id="PTHR47510:SF3">
    <property type="entry name" value="ENDO_EXONUCLEASE_PHOSPHATASE DOMAIN-CONTAINING PROTEIN"/>
    <property type="match status" value="1"/>
</dbReference>
<dbReference type="EMBL" id="JAINUG010000819">
    <property type="protein sequence ID" value="KAJ8361949.1"/>
    <property type="molecule type" value="Genomic_DNA"/>
</dbReference>
<evidence type="ECO:0000313" key="1">
    <source>
        <dbReference type="EMBL" id="KAJ8361949.1"/>
    </source>
</evidence>
<reference evidence="1" key="1">
    <citation type="journal article" date="2023" name="Science">
        <title>Genome structures resolve the early diversification of teleost fishes.</title>
        <authorList>
            <person name="Parey E."/>
            <person name="Louis A."/>
            <person name="Montfort J."/>
            <person name="Bouchez O."/>
            <person name="Roques C."/>
            <person name="Iampietro C."/>
            <person name="Lluch J."/>
            <person name="Castinel A."/>
            <person name="Donnadieu C."/>
            <person name="Desvignes T."/>
            <person name="Floi Bucao C."/>
            <person name="Jouanno E."/>
            <person name="Wen M."/>
            <person name="Mejri S."/>
            <person name="Dirks R."/>
            <person name="Jansen H."/>
            <person name="Henkel C."/>
            <person name="Chen W.J."/>
            <person name="Zahm M."/>
            <person name="Cabau C."/>
            <person name="Klopp C."/>
            <person name="Thompson A.W."/>
            <person name="Robinson-Rechavi M."/>
            <person name="Braasch I."/>
            <person name="Lecointre G."/>
            <person name="Bobe J."/>
            <person name="Postlethwait J.H."/>
            <person name="Berthelot C."/>
            <person name="Roest Crollius H."/>
            <person name="Guiguen Y."/>
        </authorList>
    </citation>
    <scope>NUCLEOTIDE SEQUENCE</scope>
    <source>
        <strain evidence="1">NC1722</strain>
    </source>
</reference>
<accession>A0AAD7R3I0</accession>
<dbReference type="Proteomes" id="UP001221898">
    <property type="component" value="Unassembled WGS sequence"/>
</dbReference>
<gene>
    <name evidence="1" type="ORF">AAFF_G00409270</name>
</gene>
<organism evidence="1 2">
    <name type="scientific">Aldrovandia affinis</name>
    <dbReference type="NCBI Taxonomy" id="143900"/>
    <lineage>
        <taxon>Eukaryota</taxon>
        <taxon>Metazoa</taxon>
        <taxon>Chordata</taxon>
        <taxon>Craniata</taxon>
        <taxon>Vertebrata</taxon>
        <taxon>Euteleostomi</taxon>
        <taxon>Actinopterygii</taxon>
        <taxon>Neopterygii</taxon>
        <taxon>Teleostei</taxon>
        <taxon>Notacanthiformes</taxon>
        <taxon>Halosauridae</taxon>
        <taxon>Aldrovandia</taxon>
    </lineage>
</organism>
<comment type="caution">
    <text evidence="1">The sequence shown here is derived from an EMBL/GenBank/DDBJ whole genome shotgun (WGS) entry which is preliminary data.</text>
</comment>